<dbReference type="SUPFAM" id="SSF51735">
    <property type="entry name" value="NAD(P)-binding Rossmann-fold domains"/>
    <property type="match status" value="1"/>
</dbReference>
<dbReference type="Gene3D" id="3.40.50.720">
    <property type="entry name" value="NAD(P)-binding Rossmann-like Domain"/>
    <property type="match status" value="1"/>
</dbReference>
<comment type="similarity">
    <text evidence="1 3">Belongs to the short-chain dehydrogenases/reductases (SDR) family.</text>
</comment>
<evidence type="ECO:0000313" key="5">
    <source>
        <dbReference type="Proteomes" id="UP000190166"/>
    </source>
</evidence>
<dbReference type="RefSeq" id="WP_079467964.1">
    <property type="nucleotide sequence ID" value="NZ_FUZZ01000001.1"/>
</dbReference>
<dbReference type="EMBL" id="FUZZ01000001">
    <property type="protein sequence ID" value="SKC96262.1"/>
    <property type="molecule type" value="Genomic_DNA"/>
</dbReference>
<dbReference type="Pfam" id="PF00106">
    <property type="entry name" value="adh_short"/>
    <property type="match status" value="1"/>
</dbReference>
<dbReference type="CDD" id="cd05233">
    <property type="entry name" value="SDR_c"/>
    <property type="match status" value="1"/>
</dbReference>
<dbReference type="GO" id="GO:0016491">
    <property type="term" value="F:oxidoreductase activity"/>
    <property type="evidence" value="ECO:0007669"/>
    <property type="project" value="UniProtKB-KW"/>
</dbReference>
<reference evidence="4 5" key="1">
    <citation type="submission" date="2017-02" db="EMBL/GenBank/DDBJ databases">
        <authorList>
            <person name="Peterson S.W."/>
        </authorList>
    </citation>
    <scope>NUCLEOTIDE SEQUENCE [LARGE SCALE GENOMIC DNA]</scope>
    <source>
        <strain evidence="4 5">DSM 18108</strain>
    </source>
</reference>
<dbReference type="InterPro" id="IPR002347">
    <property type="entry name" value="SDR_fam"/>
</dbReference>
<evidence type="ECO:0000313" key="4">
    <source>
        <dbReference type="EMBL" id="SKC96262.1"/>
    </source>
</evidence>
<dbReference type="PANTHER" id="PTHR44196:SF2">
    <property type="entry name" value="SHORT-CHAIN DEHYDROGENASE-RELATED"/>
    <property type="match status" value="1"/>
</dbReference>
<name>A0A1T5N726_9BACT</name>
<sequence length="267" mass="29320">MPDNKYTLITGASSGLGKEFAIQCARKGMNIILIALPGSRLQSVAESLELEYHIHVKVFEFDLSDSDILKQQLQIITRNHDINFLINNAGIGGTSSITHTSLERIDDIIMLNVRGTVLLTHLLIPHLLKHPQSYIMNIASMAAFTPIAYKTVYPASKAFISSFFLGLKEELAGTGLSVSVIYPGPIMTNSHTSRRIISQGLKGKMGLLSTPDIAHIALKGTLAGHPVIIPGLMNKINHVLMQLLPLSFRMRIVSREVKKEIPYSLSV</sequence>
<evidence type="ECO:0000256" key="3">
    <source>
        <dbReference type="RuleBase" id="RU000363"/>
    </source>
</evidence>
<evidence type="ECO:0008006" key="6">
    <source>
        <dbReference type="Google" id="ProtNLM"/>
    </source>
</evidence>
<dbReference type="PRINTS" id="PR00081">
    <property type="entry name" value="GDHRDH"/>
</dbReference>
<dbReference type="PIRSF" id="PIRSF000126">
    <property type="entry name" value="11-beta-HSD1"/>
    <property type="match status" value="1"/>
</dbReference>
<dbReference type="AlphaFoldDB" id="A0A1T5N726"/>
<keyword evidence="2" id="KW-0560">Oxidoreductase</keyword>
<gene>
    <name evidence="4" type="ORF">SAMN05660461_0645</name>
</gene>
<keyword evidence="5" id="KW-1185">Reference proteome</keyword>
<proteinExistence type="inferred from homology"/>
<organism evidence="4 5">
    <name type="scientific">Chitinophaga ginsengisegetis</name>
    <dbReference type="NCBI Taxonomy" id="393003"/>
    <lineage>
        <taxon>Bacteria</taxon>
        <taxon>Pseudomonadati</taxon>
        <taxon>Bacteroidota</taxon>
        <taxon>Chitinophagia</taxon>
        <taxon>Chitinophagales</taxon>
        <taxon>Chitinophagaceae</taxon>
        <taxon>Chitinophaga</taxon>
    </lineage>
</organism>
<evidence type="ECO:0000256" key="1">
    <source>
        <dbReference type="ARBA" id="ARBA00006484"/>
    </source>
</evidence>
<protein>
    <recommendedName>
        <fullName evidence="6">Short-chain dehydrogenase</fullName>
    </recommendedName>
</protein>
<dbReference type="PRINTS" id="PR00080">
    <property type="entry name" value="SDRFAMILY"/>
</dbReference>
<dbReference type="GO" id="GO:0016020">
    <property type="term" value="C:membrane"/>
    <property type="evidence" value="ECO:0007669"/>
    <property type="project" value="TreeGrafter"/>
</dbReference>
<evidence type="ECO:0000256" key="2">
    <source>
        <dbReference type="ARBA" id="ARBA00023002"/>
    </source>
</evidence>
<dbReference type="STRING" id="393003.SAMN05660461_0645"/>
<dbReference type="InterPro" id="IPR036291">
    <property type="entry name" value="NAD(P)-bd_dom_sf"/>
</dbReference>
<dbReference type="Proteomes" id="UP000190166">
    <property type="component" value="Unassembled WGS sequence"/>
</dbReference>
<accession>A0A1T5N726</accession>
<dbReference type="PANTHER" id="PTHR44196">
    <property type="entry name" value="DEHYDROGENASE/REDUCTASE SDR FAMILY MEMBER 7B"/>
    <property type="match status" value="1"/>
</dbReference>